<dbReference type="PANTHER" id="PTHR11496">
    <property type="entry name" value="ALCOHOL DEHYDROGENASE"/>
    <property type="match status" value="1"/>
</dbReference>
<dbReference type="Pfam" id="PF25137">
    <property type="entry name" value="ADH_Fe_C"/>
    <property type="match status" value="1"/>
</dbReference>
<dbReference type="EMBL" id="JAPFFF010000015">
    <property type="protein sequence ID" value="KAK8867086.1"/>
    <property type="molecule type" value="Genomic_DNA"/>
</dbReference>
<evidence type="ECO:0000256" key="3">
    <source>
        <dbReference type="ARBA" id="ARBA00023027"/>
    </source>
</evidence>
<dbReference type="Gene3D" id="1.20.1090.10">
    <property type="entry name" value="Dehydroquinate synthase-like - alpha domain"/>
    <property type="match status" value="1"/>
</dbReference>
<dbReference type="PROSITE" id="PS00060">
    <property type="entry name" value="ADH_IRON_2"/>
    <property type="match status" value="1"/>
</dbReference>
<evidence type="ECO:0000256" key="1">
    <source>
        <dbReference type="ARBA" id="ARBA00007358"/>
    </source>
</evidence>
<comment type="similarity">
    <text evidence="1">Belongs to the iron-containing alcohol dehydrogenase family.</text>
</comment>
<proteinExistence type="inferred from homology"/>
<keyword evidence="2" id="KW-0560">Oxidoreductase</keyword>
<evidence type="ECO:0000259" key="4">
    <source>
        <dbReference type="Pfam" id="PF00465"/>
    </source>
</evidence>
<sequence length="407" mass="45337">MNFFKYIYIAFCRIYQTILYYFMKFFKWDPPETIQGPNSILQIPELLQKKGIKKPLIVTDKGITKLGLCDQLKNKLTESNIPYVYFDDTQPNPVIKNIEDAKSIYEQNCCDSIIAVGGGSAIDTAKIAACRIVRPRTPVTWLSGVLGVLVKLPPIIAVPTTAGTGSEATIVAVVVDPKTHHKFALIDPTIRPSIAVLDPCLTLTLPMQITSTTGMDALTHAIEAYIGRSNVQQTIDDAEKSVKLIFDNLEKVYKNGDDIIGRMKMLQASYYGGLAFTHAFIGNVHAIAHALGGLYNVPHGLANAIILPYVLDYYGDTIYKQLARLADIVNLTDVNESAEVKAKAFINEIREMNKRMNIPDKFDCIKKNDVKILVDRIIKEANPLYPVPRIMDAQECEEIIRNISSNL</sequence>
<evidence type="ECO:0000256" key="2">
    <source>
        <dbReference type="ARBA" id="ARBA00023002"/>
    </source>
</evidence>
<keyword evidence="3" id="KW-0520">NAD</keyword>
<gene>
    <name evidence="6" type="ORF">M9Y10_010055</name>
</gene>
<dbReference type="InterPro" id="IPR018211">
    <property type="entry name" value="ADH_Fe_CS"/>
</dbReference>
<dbReference type="InterPro" id="IPR056798">
    <property type="entry name" value="ADH_Fe_C"/>
</dbReference>
<dbReference type="Pfam" id="PF00465">
    <property type="entry name" value="Fe-ADH"/>
    <property type="match status" value="1"/>
</dbReference>
<protein>
    <recommendedName>
        <fullName evidence="8">Alcohol dehydrogenase</fullName>
    </recommendedName>
</protein>
<comment type="caution">
    <text evidence="6">The sequence shown here is derived from an EMBL/GenBank/DDBJ whole genome shotgun (WGS) entry which is preliminary data.</text>
</comment>
<keyword evidence="7" id="KW-1185">Reference proteome</keyword>
<dbReference type="SUPFAM" id="SSF56796">
    <property type="entry name" value="Dehydroquinate synthase-like"/>
    <property type="match status" value="1"/>
</dbReference>
<dbReference type="Proteomes" id="UP001470230">
    <property type="component" value="Unassembled WGS sequence"/>
</dbReference>
<reference evidence="6 7" key="1">
    <citation type="submission" date="2024-04" db="EMBL/GenBank/DDBJ databases">
        <title>Tritrichomonas musculus Genome.</title>
        <authorList>
            <person name="Alves-Ferreira E."/>
            <person name="Grigg M."/>
            <person name="Lorenzi H."/>
            <person name="Galac M."/>
        </authorList>
    </citation>
    <scope>NUCLEOTIDE SEQUENCE [LARGE SCALE GENOMIC DNA]</scope>
    <source>
        <strain evidence="6 7">EAF2021</strain>
    </source>
</reference>
<organism evidence="6 7">
    <name type="scientific">Tritrichomonas musculus</name>
    <dbReference type="NCBI Taxonomy" id="1915356"/>
    <lineage>
        <taxon>Eukaryota</taxon>
        <taxon>Metamonada</taxon>
        <taxon>Parabasalia</taxon>
        <taxon>Tritrichomonadida</taxon>
        <taxon>Tritrichomonadidae</taxon>
        <taxon>Tritrichomonas</taxon>
    </lineage>
</organism>
<dbReference type="InterPro" id="IPR039697">
    <property type="entry name" value="Alcohol_dehydrogenase_Fe"/>
</dbReference>
<dbReference type="InterPro" id="IPR001670">
    <property type="entry name" value="ADH_Fe/GldA"/>
</dbReference>
<feature type="domain" description="Alcohol dehydrogenase iron-type/glycerol dehydrogenase GldA" evidence="4">
    <location>
        <begin position="30"/>
        <end position="199"/>
    </location>
</feature>
<accession>A0ABR2IS21</accession>
<name>A0ABR2IS21_9EUKA</name>
<feature type="domain" description="Fe-containing alcohol dehydrogenase-like C-terminal" evidence="5">
    <location>
        <begin position="211"/>
        <end position="402"/>
    </location>
</feature>
<evidence type="ECO:0000259" key="5">
    <source>
        <dbReference type="Pfam" id="PF25137"/>
    </source>
</evidence>
<dbReference type="Gene3D" id="3.40.50.1970">
    <property type="match status" value="1"/>
</dbReference>
<evidence type="ECO:0008006" key="8">
    <source>
        <dbReference type="Google" id="ProtNLM"/>
    </source>
</evidence>
<evidence type="ECO:0000313" key="6">
    <source>
        <dbReference type="EMBL" id="KAK8867086.1"/>
    </source>
</evidence>
<dbReference type="PANTHER" id="PTHR11496:SF102">
    <property type="entry name" value="ALCOHOL DEHYDROGENASE 4"/>
    <property type="match status" value="1"/>
</dbReference>
<evidence type="ECO:0000313" key="7">
    <source>
        <dbReference type="Proteomes" id="UP001470230"/>
    </source>
</evidence>
<dbReference type="CDD" id="cd08189">
    <property type="entry name" value="Fe-ADH-like"/>
    <property type="match status" value="1"/>
</dbReference>